<evidence type="ECO:0000256" key="7">
    <source>
        <dbReference type="ARBA" id="ARBA00022825"/>
    </source>
</evidence>
<dbReference type="PRINTS" id="PR00722">
    <property type="entry name" value="CHYMOTRYPSIN"/>
</dbReference>
<feature type="signal peptide" evidence="12">
    <location>
        <begin position="1"/>
        <end position="21"/>
    </location>
</feature>
<keyword evidence="4" id="KW-0645">Protease</keyword>
<dbReference type="InterPro" id="IPR033116">
    <property type="entry name" value="TRYPSIN_SER"/>
</dbReference>
<accession>A0A6J1LTB7</accession>
<dbReference type="InterPro" id="IPR009003">
    <property type="entry name" value="Peptidase_S1_PA"/>
</dbReference>
<keyword evidence="8" id="KW-0865">Zymogen</keyword>
<dbReference type="FunFam" id="2.40.10.10:FF:000034">
    <property type="entry name" value="Eupolytin"/>
    <property type="match status" value="1"/>
</dbReference>
<dbReference type="PROSITE" id="PS50240">
    <property type="entry name" value="TRYPSIN_DOM"/>
    <property type="match status" value="1"/>
</dbReference>
<dbReference type="GeneID" id="111599681"/>
<protein>
    <recommendedName>
        <fullName evidence="11">trypsin</fullName>
        <ecNumber evidence="11">3.4.21.4</ecNumber>
    </recommendedName>
</protein>
<dbReference type="InterPro" id="IPR043504">
    <property type="entry name" value="Peptidase_S1_PA_chymotrypsin"/>
</dbReference>
<comment type="catalytic activity">
    <reaction evidence="10">
        <text>Preferential cleavage: Arg-|-Xaa, Lys-|-Xaa.</text>
        <dbReference type="EC" id="3.4.21.4"/>
    </reaction>
</comment>
<evidence type="ECO:0000256" key="1">
    <source>
        <dbReference type="ARBA" id="ARBA00004239"/>
    </source>
</evidence>
<dbReference type="OMA" id="CARMEYP"/>
<evidence type="ECO:0000256" key="12">
    <source>
        <dbReference type="SAM" id="SignalP"/>
    </source>
</evidence>
<organism evidence="14 15">
    <name type="scientific">Drosophila hydei</name>
    <name type="common">Fruit fly</name>
    <dbReference type="NCBI Taxonomy" id="7224"/>
    <lineage>
        <taxon>Eukaryota</taxon>
        <taxon>Metazoa</taxon>
        <taxon>Ecdysozoa</taxon>
        <taxon>Arthropoda</taxon>
        <taxon>Hexapoda</taxon>
        <taxon>Insecta</taxon>
        <taxon>Pterygota</taxon>
        <taxon>Neoptera</taxon>
        <taxon>Endopterygota</taxon>
        <taxon>Diptera</taxon>
        <taxon>Brachycera</taxon>
        <taxon>Muscomorpha</taxon>
        <taxon>Ephydroidea</taxon>
        <taxon>Drosophilidae</taxon>
        <taxon>Drosophila</taxon>
    </lineage>
</organism>
<dbReference type="EC" id="3.4.21.4" evidence="11"/>
<gene>
    <name evidence="15" type="primary">LOC111599681</name>
</gene>
<dbReference type="Proteomes" id="UP000504633">
    <property type="component" value="Unplaced"/>
</dbReference>
<dbReference type="Pfam" id="PF00089">
    <property type="entry name" value="Trypsin"/>
    <property type="match status" value="1"/>
</dbReference>
<feature type="chain" id="PRO_5026993667" description="trypsin" evidence="12">
    <location>
        <begin position="22"/>
        <end position="273"/>
    </location>
</feature>
<feature type="domain" description="Peptidase S1" evidence="13">
    <location>
        <begin position="31"/>
        <end position="256"/>
    </location>
</feature>
<dbReference type="GO" id="GO:0005576">
    <property type="term" value="C:extracellular region"/>
    <property type="evidence" value="ECO:0007669"/>
    <property type="project" value="UniProtKB-SubCell"/>
</dbReference>
<sequence length="273" mass="30086">MMINWGLVIILLLYIADEMTASHHNRSHVRIVNGKSIHIEQAPWQVSLQYYNRHVCGGSILSSTVIATAAHCVQQFNGKQLSIRAGSTFWKTSGQLVKVKKVTLHPQFTVSPIQNDIAILHLTTPLQFSRAIKSIPIANEAPPHGSFAFVSGWGVMKEGTDLISNNLQYTELKIMNRNFCSDSGYSKHPKVLTEGTLCAAADIATDACQGDSGGPLVAYGKLAGIVSWGIGCARMEYPGVYTDVSYYKDWIQKQLRTRKRSTTAKSTTNELKN</sequence>
<evidence type="ECO:0000256" key="3">
    <source>
        <dbReference type="ARBA" id="ARBA00022525"/>
    </source>
</evidence>
<dbReference type="RefSeq" id="XP_023171155.2">
    <property type="nucleotide sequence ID" value="XM_023315387.2"/>
</dbReference>
<keyword evidence="14" id="KW-1185">Reference proteome</keyword>
<dbReference type="OrthoDB" id="10012881at2759"/>
<comment type="similarity">
    <text evidence="2">Belongs to the peptidase S1 family.</text>
</comment>
<keyword evidence="3" id="KW-0964">Secreted</keyword>
<dbReference type="PANTHER" id="PTHR24276">
    <property type="entry name" value="POLYSERASE-RELATED"/>
    <property type="match status" value="1"/>
</dbReference>
<dbReference type="CDD" id="cd00190">
    <property type="entry name" value="Tryp_SPc"/>
    <property type="match status" value="1"/>
</dbReference>
<dbReference type="InterPro" id="IPR001314">
    <property type="entry name" value="Peptidase_S1A"/>
</dbReference>
<evidence type="ECO:0000313" key="14">
    <source>
        <dbReference type="Proteomes" id="UP000504633"/>
    </source>
</evidence>
<evidence type="ECO:0000256" key="2">
    <source>
        <dbReference type="ARBA" id="ARBA00007664"/>
    </source>
</evidence>
<evidence type="ECO:0000256" key="6">
    <source>
        <dbReference type="ARBA" id="ARBA00022801"/>
    </source>
</evidence>
<keyword evidence="6" id="KW-0378">Hydrolase</keyword>
<keyword evidence="5 12" id="KW-0732">Signal</keyword>
<proteinExistence type="inferred from homology"/>
<comment type="subcellular location">
    <subcellularLocation>
        <location evidence="1">Secreted</location>
        <location evidence="1">Extracellular space</location>
    </subcellularLocation>
</comment>
<reference evidence="15" key="1">
    <citation type="submission" date="2025-08" db="UniProtKB">
        <authorList>
            <consortium name="RefSeq"/>
        </authorList>
    </citation>
    <scope>IDENTIFICATION</scope>
    <source>
        <strain evidence="15">15085-1641.00</strain>
        <tissue evidence="15">Whole body</tissue>
    </source>
</reference>
<evidence type="ECO:0000256" key="10">
    <source>
        <dbReference type="ARBA" id="ARBA00036320"/>
    </source>
</evidence>
<dbReference type="Gene3D" id="2.40.10.10">
    <property type="entry name" value="Trypsin-like serine proteases"/>
    <property type="match status" value="1"/>
</dbReference>
<dbReference type="PANTHER" id="PTHR24276:SF91">
    <property type="entry name" value="AT26814P-RELATED"/>
    <property type="match status" value="1"/>
</dbReference>
<dbReference type="KEGG" id="dhe:111599681"/>
<evidence type="ECO:0000256" key="11">
    <source>
        <dbReference type="ARBA" id="ARBA00038868"/>
    </source>
</evidence>
<keyword evidence="9" id="KW-1015">Disulfide bond</keyword>
<name>A0A6J1LTB7_DROHY</name>
<evidence type="ECO:0000259" key="13">
    <source>
        <dbReference type="PROSITE" id="PS50240"/>
    </source>
</evidence>
<dbReference type="AlphaFoldDB" id="A0A6J1LTB7"/>
<dbReference type="InterPro" id="IPR050430">
    <property type="entry name" value="Peptidase_S1"/>
</dbReference>
<evidence type="ECO:0000313" key="15">
    <source>
        <dbReference type="RefSeq" id="XP_023171155.2"/>
    </source>
</evidence>
<dbReference type="SUPFAM" id="SSF50494">
    <property type="entry name" value="Trypsin-like serine proteases"/>
    <property type="match status" value="1"/>
</dbReference>
<keyword evidence="7" id="KW-0720">Serine protease</keyword>
<dbReference type="SMART" id="SM00020">
    <property type="entry name" value="Tryp_SPc"/>
    <property type="match status" value="1"/>
</dbReference>
<dbReference type="GO" id="GO:0006508">
    <property type="term" value="P:proteolysis"/>
    <property type="evidence" value="ECO:0007669"/>
    <property type="project" value="UniProtKB-KW"/>
</dbReference>
<evidence type="ECO:0000256" key="4">
    <source>
        <dbReference type="ARBA" id="ARBA00022670"/>
    </source>
</evidence>
<evidence type="ECO:0000256" key="9">
    <source>
        <dbReference type="ARBA" id="ARBA00023157"/>
    </source>
</evidence>
<dbReference type="PROSITE" id="PS00135">
    <property type="entry name" value="TRYPSIN_SER"/>
    <property type="match status" value="1"/>
</dbReference>
<evidence type="ECO:0000256" key="5">
    <source>
        <dbReference type="ARBA" id="ARBA00022729"/>
    </source>
</evidence>
<evidence type="ECO:0000256" key="8">
    <source>
        <dbReference type="ARBA" id="ARBA00023145"/>
    </source>
</evidence>
<dbReference type="InterPro" id="IPR001254">
    <property type="entry name" value="Trypsin_dom"/>
</dbReference>
<dbReference type="GO" id="GO:0004252">
    <property type="term" value="F:serine-type endopeptidase activity"/>
    <property type="evidence" value="ECO:0007669"/>
    <property type="project" value="UniProtKB-EC"/>
</dbReference>